<name>A0A9P7JRT6_9AGAM</name>
<evidence type="ECO:0000313" key="2">
    <source>
        <dbReference type="Proteomes" id="UP000823399"/>
    </source>
</evidence>
<dbReference type="OrthoDB" id="2661355at2759"/>
<dbReference type="AlphaFoldDB" id="A0A9P7JRT6"/>
<comment type="caution">
    <text evidence="1">The sequence shown here is derived from an EMBL/GenBank/DDBJ whole genome shotgun (WGS) entry which is preliminary data.</text>
</comment>
<evidence type="ECO:0000313" key="1">
    <source>
        <dbReference type="EMBL" id="KAG2103136.1"/>
    </source>
</evidence>
<dbReference type="RefSeq" id="XP_041290440.1">
    <property type="nucleotide sequence ID" value="XM_041438017.1"/>
</dbReference>
<dbReference type="GeneID" id="64700276"/>
<proteinExistence type="predicted"/>
<dbReference type="Proteomes" id="UP000823399">
    <property type="component" value="Unassembled WGS sequence"/>
</dbReference>
<sequence>MPSDAYCPPVGLINHPPIHNQLCISLSDPTPVTTKLSNLRQVAHQRKQEETVNSNYQPSTNAMRFLTKIRSFCTISFGTHGSLSENGSSPACISLYDSTLGTTEVFTLPQVARQRKQEEASNSNHRPGETPMRYLTKICTSAFGKLGSLFTNCDQPSYNFLSDALETIITIHSFSSLATTDADDTFVTADDFIHVSNLSPLASEVVREELYIRGYLRRPNQGNRFLRHPRCIVVPRLLQVLHGRWPKQVAAVPVSFKNPQHPSPRAIGRRGGLTVAEALKSANIEENPRTPTPTRLSSSSQSIYWSCQSPHTAIDSSSSPFVQESPTSTTQFCDFCEYSFITSHTTPPSSPELVGLNENEKDVLGMMNSFSEAALRSLAPRVALMKAKYSRMEVDARSFQRLRYGEVSDQHLA</sequence>
<keyword evidence="2" id="KW-1185">Reference proteome</keyword>
<reference evidence="1" key="1">
    <citation type="journal article" date="2020" name="New Phytol.">
        <title>Comparative genomics reveals dynamic genome evolution in host specialist ectomycorrhizal fungi.</title>
        <authorList>
            <person name="Lofgren L.A."/>
            <person name="Nguyen N.H."/>
            <person name="Vilgalys R."/>
            <person name="Ruytinx J."/>
            <person name="Liao H.L."/>
            <person name="Branco S."/>
            <person name="Kuo A."/>
            <person name="LaButti K."/>
            <person name="Lipzen A."/>
            <person name="Andreopoulos W."/>
            <person name="Pangilinan J."/>
            <person name="Riley R."/>
            <person name="Hundley H."/>
            <person name="Na H."/>
            <person name="Barry K."/>
            <person name="Grigoriev I.V."/>
            <person name="Stajich J.E."/>
            <person name="Kennedy P.G."/>
        </authorList>
    </citation>
    <scope>NUCLEOTIDE SEQUENCE</scope>
    <source>
        <strain evidence="1">FC423</strain>
    </source>
</reference>
<gene>
    <name evidence="1" type="ORF">F5147DRAFT_706681</name>
</gene>
<protein>
    <submittedName>
        <fullName evidence="1">Uncharacterized protein</fullName>
    </submittedName>
</protein>
<accession>A0A9P7JRT6</accession>
<organism evidence="1 2">
    <name type="scientific">Suillus discolor</name>
    <dbReference type="NCBI Taxonomy" id="1912936"/>
    <lineage>
        <taxon>Eukaryota</taxon>
        <taxon>Fungi</taxon>
        <taxon>Dikarya</taxon>
        <taxon>Basidiomycota</taxon>
        <taxon>Agaricomycotina</taxon>
        <taxon>Agaricomycetes</taxon>
        <taxon>Agaricomycetidae</taxon>
        <taxon>Boletales</taxon>
        <taxon>Suillineae</taxon>
        <taxon>Suillaceae</taxon>
        <taxon>Suillus</taxon>
    </lineage>
</organism>
<dbReference type="EMBL" id="JABBWM010000045">
    <property type="protein sequence ID" value="KAG2103136.1"/>
    <property type="molecule type" value="Genomic_DNA"/>
</dbReference>